<protein>
    <submittedName>
        <fullName evidence="1">Uncharacterized protein</fullName>
    </submittedName>
</protein>
<dbReference type="Proteomes" id="UP000562492">
    <property type="component" value="Unassembled WGS sequence"/>
</dbReference>
<name>A0ABR6RLK7_9BURK</name>
<dbReference type="RefSeq" id="WP_184711714.1">
    <property type="nucleotide sequence ID" value="NZ_JACHKZ010000051.1"/>
</dbReference>
<comment type="caution">
    <text evidence="1">The sequence shown here is derived from an EMBL/GenBank/DDBJ whole genome shotgun (WGS) entry which is preliminary data.</text>
</comment>
<keyword evidence="2" id="KW-1185">Reference proteome</keyword>
<accession>A0ABR6RLK7</accession>
<sequence length="120" mass="13105">MTSEKQSYLGEQQVQALNEKHGYFEYGDAQGDVSAAFANEAVAAYLRVNEEAQAVMAECGLIPRELLEGYRELREALNSVLLHFPTDGEMQDASYAPAGIAFACAAYDEARAALAKHKEV</sequence>
<evidence type="ECO:0000313" key="1">
    <source>
        <dbReference type="EMBL" id="MBB6580058.1"/>
    </source>
</evidence>
<evidence type="ECO:0000313" key="2">
    <source>
        <dbReference type="Proteomes" id="UP000562492"/>
    </source>
</evidence>
<reference evidence="1 2" key="1">
    <citation type="submission" date="2020-08" db="EMBL/GenBank/DDBJ databases">
        <title>Functional genomics of gut bacteria from endangered species of beetles.</title>
        <authorList>
            <person name="Carlos-Shanley C."/>
        </authorList>
    </citation>
    <scope>NUCLEOTIDE SEQUENCE [LARGE SCALE GENOMIC DNA]</scope>
    <source>
        <strain evidence="1 2">S00124</strain>
    </source>
</reference>
<dbReference type="EMBL" id="JACHKZ010000051">
    <property type="protein sequence ID" value="MBB6580058.1"/>
    <property type="molecule type" value="Genomic_DNA"/>
</dbReference>
<gene>
    <name evidence="1" type="ORF">HNP33_004184</name>
</gene>
<proteinExistence type="predicted"/>
<organism evidence="1 2">
    <name type="scientific">Comamonas odontotermitis</name>
    <dbReference type="NCBI Taxonomy" id="379895"/>
    <lineage>
        <taxon>Bacteria</taxon>
        <taxon>Pseudomonadati</taxon>
        <taxon>Pseudomonadota</taxon>
        <taxon>Betaproteobacteria</taxon>
        <taxon>Burkholderiales</taxon>
        <taxon>Comamonadaceae</taxon>
        <taxon>Comamonas</taxon>
    </lineage>
</organism>